<evidence type="ECO:0000256" key="6">
    <source>
        <dbReference type="ARBA" id="ARBA00022801"/>
    </source>
</evidence>
<dbReference type="OrthoDB" id="191192at2759"/>
<sequence>MELAAASCHFLPAHSDCVYTSCYCEENVWKLCEHIKDHHLQVLEEFSAVFISNLNKMIPIWKQKNGPADGPVVWDYHVLLLHVSGDQSSIYDLDSVLPFPCSLAEYIHEALRTDFELKPQYHRCLRVIRADEFLRTFASDRSHMKNSWGGWTRPPPNYPCIRTADAAMNLNSFISMSHEDGWGTVYTLSDFSEAFGHV</sequence>
<dbReference type="Ensembl" id="ENSLLET00000021412.1">
    <property type="protein sequence ID" value="ENSLLEP00000020604.1"/>
    <property type="gene ID" value="ENSLLEG00000013066.1"/>
</dbReference>
<protein>
    <recommendedName>
        <fullName evidence="5 8">Protein N-terminal glutamine amidohydrolase</fullName>
        <ecNumber evidence="4 8">3.5.1.122</ecNumber>
    </recommendedName>
    <alternativeName>
        <fullName evidence="8">Protein NH2-terminal glutamine deamidase</fullName>
    </alternativeName>
</protein>
<comment type="catalytic activity">
    <reaction evidence="7 8">
        <text>N-terminal L-glutaminyl-[protein] + H2O = N-terminal L-glutamyl-[protein] + NH4(+)</text>
        <dbReference type="Rhea" id="RHEA:50680"/>
        <dbReference type="Rhea" id="RHEA-COMP:12668"/>
        <dbReference type="Rhea" id="RHEA-COMP:12777"/>
        <dbReference type="ChEBI" id="CHEBI:15377"/>
        <dbReference type="ChEBI" id="CHEBI:28938"/>
        <dbReference type="ChEBI" id="CHEBI:64721"/>
        <dbReference type="ChEBI" id="CHEBI:64722"/>
        <dbReference type="EC" id="3.5.1.122"/>
    </reaction>
</comment>
<dbReference type="Gene3D" id="3.10.620.10">
    <property type="entry name" value="Protein N-terminal glutamine amidohydrolase, alpha beta roll"/>
    <property type="match status" value="1"/>
</dbReference>
<organism evidence="10 11">
    <name type="scientific">Leptobrachium leishanense</name>
    <name type="common">Leishan spiny toad</name>
    <dbReference type="NCBI Taxonomy" id="445787"/>
    <lineage>
        <taxon>Eukaryota</taxon>
        <taxon>Metazoa</taxon>
        <taxon>Chordata</taxon>
        <taxon>Craniata</taxon>
        <taxon>Vertebrata</taxon>
        <taxon>Euteleostomi</taxon>
        <taxon>Amphibia</taxon>
        <taxon>Batrachia</taxon>
        <taxon>Anura</taxon>
        <taxon>Pelobatoidea</taxon>
        <taxon>Megophryidae</taxon>
        <taxon>Leptobrachium</taxon>
    </lineage>
</organism>
<dbReference type="InterPro" id="IPR023128">
    <property type="entry name" value="Prot_N_Gln_amidohydro_ab_roll"/>
</dbReference>
<evidence type="ECO:0000256" key="2">
    <source>
        <dbReference type="ARBA" id="ARBA00008985"/>
    </source>
</evidence>
<reference evidence="10" key="1">
    <citation type="submission" date="2025-08" db="UniProtKB">
        <authorList>
            <consortium name="Ensembl"/>
        </authorList>
    </citation>
    <scope>IDENTIFICATION</scope>
</reference>
<dbReference type="Pfam" id="PF09764">
    <property type="entry name" value="Nt_Gln_amidase"/>
    <property type="match status" value="1"/>
</dbReference>
<evidence type="ECO:0000313" key="11">
    <source>
        <dbReference type="Proteomes" id="UP000694569"/>
    </source>
</evidence>
<gene>
    <name evidence="10" type="primary">NTAQ1</name>
</gene>
<evidence type="ECO:0000256" key="4">
    <source>
        <dbReference type="ARBA" id="ARBA00012718"/>
    </source>
</evidence>
<dbReference type="GO" id="GO:0005829">
    <property type="term" value="C:cytosol"/>
    <property type="evidence" value="ECO:0007669"/>
    <property type="project" value="TreeGrafter"/>
</dbReference>
<evidence type="ECO:0000256" key="5">
    <source>
        <dbReference type="ARBA" id="ARBA00021247"/>
    </source>
</evidence>
<dbReference type="InterPro" id="IPR039733">
    <property type="entry name" value="NTAQ1"/>
</dbReference>
<dbReference type="FunFam" id="3.10.620.10:FF:000001">
    <property type="entry name" value="Blast:Protein N-terminal glutamine amidohydrolase"/>
    <property type="match status" value="1"/>
</dbReference>
<name>A0A8C5N2I2_9ANUR</name>
<proteinExistence type="inferred from homology"/>
<evidence type="ECO:0000256" key="1">
    <source>
        <dbReference type="ARBA" id="ARBA00002022"/>
    </source>
</evidence>
<dbReference type="PANTHER" id="PTHR13035">
    <property type="entry name" value="PROTEIN N-TERMINAL GLUTAMINE AMIDOHYDROLASE"/>
    <property type="match status" value="1"/>
</dbReference>
<evidence type="ECO:0000256" key="3">
    <source>
        <dbReference type="ARBA" id="ARBA00011245"/>
    </source>
</evidence>
<dbReference type="GeneTree" id="ENSGT00390000014398"/>
<accession>A0A8C5N2I2</accession>
<dbReference type="GO" id="GO:0070773">
    <property type="term" value="F:protein-N-terminal glutamine amidohydrolase activity"/>
    <property type="evidence" value="ECO:0007669"/>
    <property type="project" value="UniProtKB-UniRule"/>
</dbReference>
<dbReference type="AlphaFoldDB" id="A0A8C5N2I2"/>
<evidence type="ECO:0000256" key="7">
    <source>
        <dbReference type="ARBA" id="ARBA00048768"/>
    </source>
</evidence>
<comment type="subunit">
    <text evidence="3 8">Monomer.</text>
</comment>
<keyword evidence="6 8" id="KW-0378">Hydrolase</keyword>
<evidence type="ECO:0000313" key="10">
    <source>
        <dbReference type="Ensembl" id="ENSLLEP00000020604.1"/>
    </source>
</evidence>
<dbReference type="InterPro" id="IPR037132">
    <property type="entry name" value="N_Gln_amidohydro_ab_roll_sf"/>
</dbReference>
<comment type="similarity">
    <text evidence="2 8">Belongs to the NTAQ1 family.</text>
</comment>
<feature type="domain" description="Protein N-terminal glutamine amidohydrolase alpha beta roll" evidence="9">
    <location>
        <begin position="19"/>
        <end position="195"/>
    </location>
</feature>
<dbReference type="GO" id="GO:0008418">
    <property type="term" value="F:protein-N-terminal asparagine amidohydrolase activity"/>
    <property type="evidence" value="ECO:0007669"/>
    <property type="project" value="UniProtKB-UniRule"/>
</dbReference>
<dbReference type="EC" id="3.5.1.122" evidence="4 8"/>
<dbReference type="PANTHER" id="PTHR13035:SF0">
    <property type="entry name" value="PROTEIN N-TERMINAL GLUTAMINE AMIDOHYDROLASE"/>
    <property type="match status" value="1"/>
</dbReference>
<reference evidence="10" key="2">
    <citation type="submission" date="2025-09" db="UniProtKB">
        <authorList>
            <consortium name="Ensembl"/>
        </authorList>
    </citation>
    <scope>IDENTIFICATION</scope>
</reference>
<dbReference type="Proteomes" id="UP000694569">
    <property type="component" value="Unplaced"/>
</dbReference>
<comment type="function">
    <text evidence="1">Mediates the side-chain deamidation of N-terminal glutamine residues to glutamate, an important step in N-end rule pathway of protein degradation. Conversion of the resulting N-terminal glutamine to glutamate renders the protein susceptible to arginylation, polyubiquitination and degradation as specified by the N-end rule. Does not act on substrates with internal or C-terminal glutamine and does not act on non-glutamine residues in any position. Does not deaminate acetylated N-terminal glutamine. With the exception of proline, all tested second-position residues on substrate peptides do not greatly influence the activity. In contrast, a proline at position 2, virtually abolishes deamidation of N-terminal glutamine.</text>
</comment>
<keyword evidence="11" id="KW-1185">Reference proteome</keyword>
<evidence type="ECO:0000256" key="8">
    <source>
        <dbReference type="RuleBase" id="RU367082"/>
    </source>
</evidence>
<dbReference type="GO" id="GO:0005634">
    <property type="term" value="C:nucleus"/>
    <property type="evidence" value="ECO:0007669"/>
    <property type="project" value="TreeGrafter"/>
</dbReference>
<evidence type="ECO:0000259" key="9">
    <source>
        <dbReference type="Pfam" id="PF09764"/>
    </source>
</evidence>